<reference evidence="3" key="1">
    <citation type="submission" date="2017-02" db="UniProtKB">
        <authorList>
            <consortium name="WormBaseParasite"/>
        </authorList>
    </citation>
    <scope>IDENTIFICATION</scope>
</reference>
<dbReference type="SUPFAM" id="SSF81321">
    <property type="entry name" value="Family A G protein-coupled receptor-like"/>
    <property type="match status" value="1"/>
</dbReference>
<keyword evidence="1" id="KW-1133">Transmembrane helix</keyword>
<proteinExistence type="predicted"/>
<keyword evidence="2" id="KW-1185">Reference proteome</keyword>
<feature type="transmembrane region" description="Helical" evidence="1">
    <location>
        <begin position="92"/>
        <end position="112"/>
    </location>
</feature>
<sequence length="114" mass="13155">MWGHVGYFAKFVHDAEYYAALTELSITSGLYAIVIISLVLKRRLVSKAGPALHRYEVRVLIQAMTISFFIGFVLFTWYNFDSFVASTKWTFFAINMMWIVNCGINPILCMILNR</sequence>
<name>A0A0M3ISU4_ASCLU</name>
<evidence type="ECO:0000313" key="3">
    <source>
        <dbReference type="WBParaSite" id="ALUE_0002182201-mRNA-1"/>
    </source>
</evidence>
<organism evidence="2 3">
    <name type="scientific">Ascaris lumbricoides</name>
    <name type="common">Giant roundworm</name>
    <dbReference type="NCBI Taxonomy" id="6252"/>
    <lineage>
        <taxon>Eukaryota</taxon>
        <taxon>Metazoa</taxon>
        <taxon>Ecdysozoa</taxon>
        <taxon>Nematoda</taxon>
        <taxon>Chromadorea</taxon>
        <taxon>Rhabditida</taxon>
        <taxon>Spirurina</taxon>
        <taxon>Ascaridomorpha</taxon>
        <taxon>Ascaridoidea</taxon>
        <taxon>Ascarididae</taxon>
        <taxon>Ascaris</taxon>
    </lineage>
</organism>
<accession>A0A0M3ISU4</accession>
<feature type="transmembrane region" description="Helical" evidence="1">
    <location>
        <begin position="60"/>
        <end position="80"/>
    </location>
</feature>
<dbReference type="AlphaFoldDB" id="A0A0M3ISU4"/>
<evidence type="ECO:0000256" key="1">
    <source>
        <dbReference type="SAM" id="Phobius"/>
    </source>
</evidence>
<keyword evidence="1" id="KW-0812">Transmembrane</keyword>
<dbReference type="Proteomes" id="UP000036681">
    <property type="component" value="Unplaced"/>
</dbReference>
<keyword evidence="1" id="KW-0472">Membrane</keyword>
<dbReference type="WBParaSite" id="ALUE_0002182201-mRNA-1">
    <property type="protein sequence ID" value="ALUE_0002182201-mRNA-1"/>
    <property type="gene ID" value="ALUE_0002182201"/>
</dbReference>
<evidence type="ECO:0000313" key="2">
    <source>
        <dbReference type="Proteomes" id="UP000036681"/>
    </source>
</evidence>
<protein>
    <submittedName>
        <fullName evidence="3">7TM_GPCR_Srx domain-containing protein</fullName>
    </submittedName>
</protein>
<feature type="transmembrane region" description="Helical" evidence="1">
    <location>
        <begin position="17"/>
        <end position="40"/>
    </location>
</feature>